<comment type="subcellular location">
    <subcellularLocation>
        <location evidence="1">Nucleus</location>
        <location evidence="1">Nuclear pore complex</location>
    </subcellularLocation>
</comment>
<organism evidence="8">
    <name type="scientific">Phaffia rhodozyma</name>
    <name type="common">Yeast</name>
    <name type="synonym">Xanthophyllomyces dendrorhous</name>
    <dbReference type="NCBI Taxonomy" id="264483"/>
    <lineage>
        <taxon>Eukaryota</taxon>
        <taxon>Fungi</taxon>
        <taxon>Dikarya</taxon>
        <taxon>Basidiomycota</taxon>
        <taxon>Agaricomycotina</taxon>
        <taxon>Tremellomycetes</taxon>
        <taxon>Cystofilobasidiales</taxon>
        <taxon>Mrakiaceae</taxon>
        <taxon>Phaffia</taxon>
    </lineage>
</organism>
<dbReference type="EMBL" id="LN483124">
    <property type="protein sequence ID" value="CED82201.1"/>
    <property type="molecule type" value="Genomic_DNA"/>
</dbReference>
<dbReference type="AlphaFoldDB" id="A0A0F7SL60"/>
<evidence type="ECO:0000256" key="2">
    <source>
        <dbReference type="ARBA" id="ARBA00022448"/>
    </source>
</evidence>
<keyword evidence="5" id="KW-0811">Translocation</keyword>
<evidence type="ECO:0000256" key="1">
    <source>
        <dbReference type="ARBA" id="ARBA00004567"/>
    </source>
</evidence>
<evidence type="ECO:0000256" key="7">
    <source>
        <dbReference type="ARBA" id="ARBA00023242"/>
    </source>
</evidence>
<evidence type="ECO:0000256" key="3">
    <source>
        <dbReference type="ARBA" id="ARBA00022816"/>
    </source>
</evidence>
<keyword evidence="7" id="KW-0539">Nucleus</keyword>
<keyword evidence="2" id="KW-0813">Transport</keyword>
<dbReference type="GO" id="GO:0017056">
    <property type="term" value="F:structural constituent of nuclear pore"/>
    <property type="evidence" value="ECO:0007669"/>
    <property type="project" value="InterPro"/>
</dbReference>
<evidence type="ECO:0000256" key="6">
    <source>
        <dbReference type="ARBA" id="ARBA00023132"/>
    </source>
</evidence>
<dbReference type="Pfam" id="PF10168">
    <property type="entry name" value="Nup88"/>
    <property type="match status" value="2"/>
</dbReference>
<keyword evidence="4" id="KW-0653">Protein transport</keyword>
<dbReference type="InterPro" id="IPR037700">
    <property type="entry name" value="NUP88/NUP82"/>
</dbReference>
<reference evidence="8" key="1">
    <citation type="submission" date="2014-08" db="EMBL/GenBank/DDBJ databases">
        <authorList>
            <person name="Sharma Rahul"/>
            <person name="Thines Marco"/>
        </authorList>
    </citation>
    <scope>NUCLEOTIDE SEQUENCE</scope>
</reference>
<dbReference type="GO" id="GO:0005643">
    <property type="term" value="C:nuclear pore"/>
    <property type="evidence" value="ECO:0007669"/>
    <property type="project" value="UniProtKB-SubCell"/>
</dbReference>
<evidence type="ECO:0000256" key="4">
    <source>
        <dbReference type="ARBA" id="ARBA00022927"/>
    </source>
</evidence>
<keyword evidence="3" id="KW-0509">mRNA transport</keyword>
<dbReference type="PANTHER" id="PTHR13257:SF0">
    <property type="entry name" value="NUCLEAR PORE COMPLEX PROTEIN NUP88"/>
    <property type="match status" value="1"/>
</dbReference>
<dbReference type="GO" id="GO:0006406">
    <property type="term" value="P:mRNA export from nucleus"/>
    <property type="evidence" value="ECO:0007669"/>
    <property type="project" value="TreeGrafter"/>
</dbReference>
<dbReference type="GO" id="GO:0000056">
    <property type="term" value="P:ribosomal small subunit export from nucleus"/>
    <property type="evidence" value="ECO:0007669"/>
    <property type="project" value="InterPro"/>
</dbReference>
<name>A0A0F7SL60_PHARH</name>
<evidence type="ECO:0000256" key="5">
    <source>
        <dbReference type="ARBA" id="ARBA00023010"/>
    </source>
</evidence>
<proteinExistence type="predicted"/>
<dbReference type="GO" id="GO:0006606">
    <property type="term" value="P:protein import into nucleus"/>
    <property type="evidence" value="ECO:0007669"/>
    <property type="project" value="TreeGrafter"/>
</dbReference>
<evidence type="ECO:0000313" key="8">
    <source>
        <dbReference type="EMBL" id="CED82201.1"/>
    </source>
</evidence>
<keyword evidence="6" id="KW-0906">Nuclear pore complex</keyword>
<accession>A0A0F7SL60</accession>
<dbReference type="GO" id="GO:0000055">
    <property type="term" value="P:ribosomal large subunit export from nucleus"/>
    <property type="evidence" value="ECO:0007669"/>
    <property type="project" value="InterPro"/>
</dbReference>
<sequence>MSTESWLSTALPSHSIFTLPSAPAQAFGVASSSTAANPTGGLGKHAKRSTMVVRGGDLIVAVDHEIRMCSLGEVKSGGRGSFKTLRTPNLNFEITSLVPSPTGKLLAVLGSRQVVVIVLPRPGYINLVTPTVECRSIPIGSYHHSPSSSPLTKALWHPLSSTLSSLLLLTLDGQLREYDPLKDAEEPQQVVSLLPPMLNKKSGRNSGYWAAEEPGSREAVSFALGRGEGDWGSISIYGLMENGDIYGICPFLPSVARLPRSLIYSLSTVTAQKLSFLHSPSLSSSTSSITTVLPDPILLARYHAQKQWIDQLIRQIPSADIEDASDEETSGEPVEVKLEDMKGSLKRTAVQGPFLFDPPPKEIDDEEGEEDLTGSATDLFMVGLGEDGTAEEEIGKKGEVLGVLGIVWKDGRVDVCLEVEKMEGVWSGGKTVISESNPTLSVYESITLLPSPRSLPSSLRTALRATSPSFFVDPLYEDTVYVHHALGVHCIVMKSWMGPLGRALGLEDEDKREVELGRVVGRGVGSLVGCVVDSVSEDGQTSAPIQSVAIISDVYLSYSLLTLTSSLQLVALELALRVATPSSPALVPLALGAPTPSSSSPPSPSSHYTSYLRTDPFVVPTILEDRSSLPLKARIALPPPPSGQTKTLESITPDNLRYLGKTIQSFRSSTREILSAGSAVQARLDLQLKELERQMDKVMKIEDLTASMRFGSKHGSKEGLQARVERVRNVQKELISRVDKTLQGLMDRHQPMLSDMEKAWFAELRQLNEEVGGKTLGEEEGGLRSRVATIENHLNVLRPQLEEMRARALEHKEMKQKQNAALGRHQLARLEDELATESKLISSVTSKLDRLSVQTNAVTL</sequence>
<protein>
    <submittedName>
        <fullName evidence="8">Nucleoporin Nup88</fullName>
    </submittedName>
</protein>
<dbReference type="PANTHER" id="PTHR13257">
    <property type="entry name" value="NUCLEOPORIN NUP84-RELATED"/>
    <property type="match status" value="1"/>
</dbReference>
<dbReference type="InterPro" id="IPR019321">
    <property type="entry name" value="Nucleoporin_Nup88"/>
</dbReference>